<dbReference type="EMBL" id="JAPTSV010000002">
    <property type="protein sequence ID" value="KAJ1530747.1"/>
    <property type="molecule type" value="Genomic_DNA"/>
</dbReference>
<comment type="caution">
    <text evidence="4">The sequence shown here is derived from an EMBL/GenBank/DDBJ whole genome shotgun (WGS) entry which is preliminary data.</text>
</comment>
<dbReference type="GO" id="GO:0047134">
    <property type="term" value="F:protein-disulfide reductase [NAD(P)H] activity"/>
    <property type="evidence" value="ECO:0007669"/>
    <property type="project" value="InterPro"/>
</dbReference>
<name>A0AAV7XYM0_9NEOP</name>
<gene>
    <name evidence="4" type="ORF">ONE63_005601</name>
</gene>
<proteinExistence type="inferred from homology"/>
<evidence type="ECO:0000313" key="5">
    <source>
        <dbReference type="Proteomes" id="UP001075354"/>
    </source>
</evidence>
<dbReference type="Gene3D" id="3.40.30.10">
    <property type="entry name" value="Glutaredoxin"/>
    <property type="match status" value="1"/>
</dbReference>
<dbReference type="GO" id="GO:0005829">
    <property type="term" value="C:cytosol"/>
    <property type="evidence" value="ECO:0007669"/>
    <property type="project" value="TreeGrafter"/>
</dbReference>
<dbReference type="PANTHER" id="PTHR12452:SF0">
    <property type="entry name" value="THIOREDOXIN DOMAIN-CONTAINING PROTEIN 17"/>
    <property type="match status" value="1"/>
</dbReference>
<dbReference type="CDD" id="cd02952">
    <property type="entry name" value="TRP14_like"/>
    <property type="match status" value="1"/>
</dbReference>
<dbReference type="SUPFAM" id="SSF52833">
    <property type="entry name" value="Thioredoxin-like"/>
    <property type="match status" value="1"/>
</dbReference>
<accession>A0AAV7XYM0</accession>
<dbReference type="AlphaFoldDB" id="A0AAV7XYM0"/>
<feature type="domain" description="Thioredoxin" evidence="3">
    <location>
        <begin position="8"/>
        <end position="123"/>
    </location>
</feature>
<dbReference type="InterPro" id="IPR010357">
    <property type="entry name" value="TXNDC17_dom"/>
</dbReference>
<evidence type="ECO:0000256" key="1">
    <source>
        <dbReference type="ARBA" id="ARBA00008987"/>
    </source>
</evidence>
<dbReference type="InterPro" id="IPR045108">
    <property type="entry name" value="TXNDC17-like"/>
</dbReference>
<evidence type="ECO:0000259" key="3">
    <source>
        <dbReference type="Pfam" id="PF06110"/>
    </source>
</evidence>
<protein>
    <recommendedName>
        <fullName evidence="2">Thioredoxin domain-containing protein 17</fullName>
    </recommendedName>
</protein>
<dbReference type="PANTHER" id="PTHR12452">
    <property type="entry name" value="42-9-9 PROTEIN-RELATED"/>
    <property type="match status" value="1"/>
</dbReference>
<evidence type="ECO:0000256" key="2">
    <source>
        <dbReference type="ARBA" id="ARBA00016949"/>
    </source>
</evidence>
<dbReference type="Pfam" id="PF06110">
    <property type="entry name" value="TXD17-like_Trx"/>
    <property type="match status" value="1"/>
</dbReference>
<organism evidence="4 5">
    <name type="scientific">Megalurothrips usitatus</name>
    <name type="common">bean blossom thrips</name>
    <dbReference type="NCBI Taxonomy" id="439358"/>
    <lineage>
        <taxon>Eukaryota</taxon>
        <taxon>Metazoa</taxon>
        <taxon>Ecdysozoa</taxon>
        <taxon>Arthropoda</taxon>
        <taxon>Hexapoda</taxon>
        <taxon>Insecta</taxon>
        <taxon>Pterygota</taxon>
        <taxon>Neoptera</taxon>
        <taxon>Paraneoptera</taxon>
        <taxon>Thysanoptera</taxon>
        <taxon>Terebrantia</taxon>
        <taxon>Thripoidea</taxon>
        <taxon>Thripidae</taxon>
        <taxon>Megalurothrips</taxon>
    </lineage>
</organism>
<dbReference type="InterPro" id="IPR036249">
    <property type="entry name" value="Thioredoxin-like_sf"/>
</dbReference>
<evidence type="ECO:0000313" key="4">
    <source>
        <dbReference type="EMBL" id="KAJ1530747.1"/>
    </source>
</evidence>
<sequence length="129" mass="14490">MAQFHEISTFEDFTKLIVSLQDLKVPIFAEFYGAHDSSGKSWCPDCVKAEPIVEEVMKSSAPSTAHFLHVSVGERSEWRDPNCPFRTDSSLKLTCIPTLIEWGTSRKLLEEDCADKKKVMDFVSASSTN</sequence>
<reference evidence="4" key="1">
    <citation type="submission" date="2022-12" db="EMBL/GenBank/DDBJ databases">
        <title>Chromosome-level genome assembly of the bean flower thrips Megalurothrips usitatus.</title>
        <authorList>
            <person name="Ma L."/>
            <person name="Liu Q."/>
            <person name="Li H."/>
            <person name="Cai W."/>
        </authorList>
    </citation>
    <scope>NUCLEOTIDE SEQUENCE</scope>
    <source>
        <strain evidence="4">Cailab_2022a</strain>
    </source>
</reference>
<dbReference type="Proteomes" id="UP001075354">
    <property type="component" value="Chromosome 2"/>
</dbReference>
<comment type="similarity">
    <text evidence="1">Belongs to the thioredoxin family.</text>
</comment>
<keyword evidence="5" id="KW-1185">Reference proteome</keyword>